<protein>
    <recommendedName>
        <fullName evidence="2">Fibronectin type-III domain-containing protein</fullName>
    </recommendedName>
</protein>
<comment type="caution">
    <text evidence="3">The sequence shown here is derived from an EMBL/GenBank/DDBJ whole genome shotgun (WGS) entry which is preliminary data.</text>
</comment>
<reference evidence="3" key="1">
    <citation type="submission" date="2020-06" db="EMBL/GenBank/DDBJ databases">
        <title>Characterization of fructooligosaccharide metabolism and fructooligosaccharide-degrading enzymes in human commensal butyrate producers.</title>
        <authorList>
            <person name="Tanno H."/>
            <person name="Fujii T."/>
            <person name="Hirano K."/>
            <person name="Maeno S."/>
            <person name="Tonozuka T."/>
            <person name="Sakamoto M."/>
            <person name="Ohkuma M."/>
            <person name="Tochio T."/>
            <person name="Endo A."/>
        </authorList>
    </citation>
    <scope>NUCLEOTIDE SEQUENCE</scope>
    <source>
        <strain evidence="3">JCM 31265</strain>
    </source>
</reference>
<feature type="domain" description="Fibronectin type-III" evidence="2">
    <location>
        <begin position="1671"/>
        <end position="1766"/>
    </location>
</feature>
<evidence type="ECO:0000256" key="1">
    <source>
        <dbReference type="SAM" id="SignalP"/>
    </source>
</evidence>
<evidence type="ECO:0000313" key="4">
    <source>
        <dbReference type="Proteomes" id="UP000660047"/>
    </source>
</evidence>
<organism evidence="3 4">
    <name type="scientific">Coprococcus eutactus</name>
    <dbReference type="NCBI Taxonomy" id="33043"/>
    <lineage>
        <taxon>Bacteria</taxon>
        <taxon>Bacillati</taxon>
        <taxon>Bacillota</taxon>
        <taxon>Clostridia</taxon>
        <taxon>Lachnospirales</taxon>
        <taxon>Lachnospiraceae</taxon>
        <taxon>Coprococcus</taxon>
    </lineage>
</organism>
<dbReference type="PROSITE" id="PS51257">
    <property type="entry name" value="PROKAR_LIPOPROTEIN"/>
    <property type="match status" value="1"/>
</dbReference>
<proteinExistence type="predicted"/>
<name>A0AAI9K4M3_9FIRM</name>
<feature type="chain" id="PRO_5042617650" description="Fibronectin type-III domain-containing protein" evidence="1">
    <location>
        <begin position="30"/>
        <end position="1766"/>
    </location>
</feature>
<dbReference type="InterPro" id="IPR036116">
    <property type="entry name" value="FN3_sf"/>
</dbReference>
<evidence type="ECO:0000259" key="2">
    <source>
        <dbReference type="PROSITE" id="PS50853"/>
    </source>
</evidence>
<dbReference type="InterPro" id="IPR003961">
    <property type="entry name" value="FN3_dom"/>
</dbReference>
<feature type="signal peptide" evidence="1">
    <location>
        <begin position="1"/>
        <end position="29"/>
    </location>
</feature>
<dbReference type="PROSITE" id="PS50853">
    <property type="entry name" value="FN3"/>
    <property type="match status" value="1"/>
</dbReference>
<dbReference type="EMBL" id="BLYL01000006">
    <property type="protein sequence ID" value="GFO94288.1"/>
    <property type="molecule type" value="Genomic_DNA"/>
</dbReference>
<dbReference type="Proteomes" id="UP000660047">
    <property type="component" value="Unassembled WGS sequence"/>
</dbReference>
<sequence>MKLKGIMAAAVTVAMVSSCIHIPMTTAQAQTLLSNMTAYAVQMNEAEISAATEDISELEGDYGVVNIVNGKESKISFVTDETGYYEIILQGSQSRLMLQETLYNSKSKRLATGKKDGSGCCRLVYKCTAGEKYILGSKYARSYTVSESANISVRKLPDVAAIKMVPDNTTILEGTPDSITSAYATVTYSGGKVRSSGISGSDCKIDGVTYSLWVKDSKGSYYYEGDEGDMVSYADAEKLPAGTYTVQLTDKMDSEPNQSTKIYDSYTAKVQTPAEYFVGKRNISETDTYAYDTRVDGYEYYRFIPSATADFVFEVDKSSTAFIDVYDSDMAVVETDNDRYSFVKGKIYYVRLSGTTDDDNETLNEVRLKAKKYAAPSGVTLKLAKSEWAAGTPISFMNGASSTIKYNDKSTESIDLTGGSGYSNGNRYTVYYSSSDDNWKEYEYEKGVNLSEGEYKVAVGYDAAEEDQELLGTAVLKVVSIDKLSAGQLSEGDNNVSVGTDEYDKAYYSFVMPFDGSVVIESDSPYCVYESGDEGPVEVTGKLTGGSTYYVGLYNELSTSKTNVRLSFIPKVTDMIAVPENTDFIRMGSYDKDISSYVDGTRVKISYADGKTEELVFDDSDSVETSRGDEVRAEIVTDMENECPVGAAQIRIYTLYSEDSYAYDIEIKDIEDVAAGSLAEGSNQVSMSENGSAYYTFKPSISARYTFAPVGGMEIYSKIDADDETMYDLKKLSVSDGEAALESGNTYYICLDGGVEDKWGDTQTSWSMNVTRGETLSNSKISSWKLRDNRTYEFLPDMKLSGIKNLLDRETLQFVYDDGSVKEASVGDSEDNELITSTWYRYNEKTGKYVEIAGFGSRVDTGRYMVELAIAGADGMDTVEIPFAVKTAQSMSLGTWNSSKTLDISGDRYVHIYKVSAQAGSYVVSADEKIDGIRILDANGIEITTKNVAYSSDGFGSAGFDTAGGDLYVCVYPGKNVNKCGVTMKEIVKAVSVSTTVSKTEYLREFDELKGSIKTVVTYSDGSTRTFDADDDDTSYTITKNGRVSSYLSIDTITEQTGSYEIIPYIWGMADDCEVQGASFDVVDLNVDELEYLISGEPAVLSGVENTGDVKLYRFDIASDGVVSLQRQGFELKGIYTIEDDGSFSDTYSSGDAFSLKKGSYIIALYAREKDDQITFTYHDSYVTGNGKITPGQKTTADISYDGEGIEYEFIPTETGEYRFTVDCGDNTVYTRIYADGVLEKTYSRNGGQLIIDRTFEANRSYTFRISLASQQTGSVTITPEKVEAEVENEYDISAVSISGCKVKKTEDGYSVTGDIEITYANNESQKTPFVSGRWTDAYGNIIQGIMSVVENDTYTDVTLDLRYKNTGSSEWIYAESKTQKFGAGDDEGWIITKTPTCTENGEKTRYIEDEDIYETEVIPATGHSFTKYESDGNATCSQKGTKTAKCDNNCGEKDTIIDDETTVPHDYQTVWTVKKKASQTRDGYKVHVCKNCKSASKETQSIYRIKSIRLAYSAVEYDGTAKKPAVEVKDSKGRKVAAGNYSVSYSNNKNIGKAKVVIKFKGDYEGEKTLTFDIKMGVRKVESIDNTANGIKLSWKKYKAASGYVVYRGVNGKAYTIAGVVQNPDTTSFVDVTAKNVGVKYTYKIRTYKTFGDVTYNSAFGGEKTGSYVPAVKLKKFTSASAGTAKVTYNKAAKATGYQIQYADNASFKSAKTANVNGGSVTSKTIKRLTKGKRYYVRVRSFKKIDGKVYYSAWSGKKSVVIKKR</sequence>
<accession>A0AAI9K4M3</accession>
<keyword evidence="1" id="KW-0732">Signal</keyword>
<gene>
    <name evidence="3" type="ORF">COEU31_13340</name>
</gene>
<dbReference type="SUPFAM" id="SSF49265">
    <property type="entry name" value="Fibronectin type III"/>
    <property type="match status" value="1"/>
</dbReference>
<dbReference type="InterPro" id="IPR013783">
    <property type="entry name" value="Ig-like_fold"/>
</dbReference>
<evidence type="ECO:0000313" key="3">
    <source>
        <dbReference type="EMBL" id="GFO94288.1"/>
    </source>
</evidence>
<dbReference type="Gene3D" id="2.60.40.10">
    <property type="entry name" value="Immunoglobulins"/>
    <property type="match status" value="2"/>
</dbReference>
<dbReference type="RefSeq" id="WP_055222358.1">
    <property type="nucleotide sequence ID" value="NZ_BLYL01000006.1"/>
</dbReference>
<dbReference type="CDD" id="cd00063">
    <property type="entry name" value="FN3"/>
    <property type="match status" value="1"/>
</dbReference>